<protein>
    <submittedName>
        <fullName evidence="3">Reverse transcriptase</fullName>
    </submittedName>
</protein>
<keyword evidence="3" id="KW-0548">Nucleotidyltransferase</keyword>
<dbReference type="EMBL" id="NBNE01001076">
    <property type="protein sequence ID" value="OWZ15670.1"/>
    <property type="molecule type" value="Genomic_DNA"/>
</dbReference>
<dbReference type="AlphaFoldDB" id="A0A225WFN7"/>
<dbReference type="InterPro" id="IPR043502">
    <property type="entry name" value="DNA/RNA_pol_sf"/>
</dbReference>
<dbReference type="PANTHER" id="PTHR37984">
    <property type="entry name" value="PROTEIN CBG26694"/>
    <property type="match status" value="1"/>
</dbReference>
<dbReference type="Pfam" id="PF17919">
    <property type="entry name" value="RT_RNaseH_2"/>
    <property type="match status" value="1"/>
</dbReference>
<proteinExistence type="predicted"/>
<evidence type="ECO:0000256" key="1">
    <source>
        <dbReference type="ARBA" id="ARBA00023268"/>
    </source>
</evidence>
<evidence type="ECO:0000313" key="4">
    <source>
        <dbReference type="Proteomes" id="UP000198211"/>
    </source>
</evidence>
<sequence length="452" mass="50978">MLKRNGVDIRMCNDYRLLNLLSKLSCYSLPLIDDLLVDFESAMWFKRLDMASGFWAVRMTERVKLLCVRLPVRVINNCLWGFVRLPPEDEAKVDPEVLKFLNLKSQESLDMKGKREELRDSVENLEVPPLELTVFRCNIPAPSQMGPVLGRSSYPDDIAHGASTWYQLCEDLGALLYRLRYWNTSVSLPKSEFGKSTIPFLSHEVSSDGLPIVAAVLYELDEERVRAGRNVEAAKKSFEILKRTIVSTLLLRHPDRTKPFVTIPHANTWSACAVLGQEHDGLVHPVRFTGRVLKKSKLSYHITEKEVLAILRTLGSVQTPDLLYRIPGDSVYPVFRIEVVARVLRRGWATSKMGFRIKWTLEIHRIRKDVGGLAAILGSGITPREHSAEVAETLIPAEGRLQGMPPGSLEILDADYQGYILSVDGTAKVSTRQGSCECIQWKLPGWQVVKAE</sequence>
<comment type="caution">
    <text evidence="3">The sequence shown here is derived from an EMBL/GenBank/DDBJ whole genome shotgun (WGS) entry which is preliminary data.</text>
</comment>
<keyword evidence="4" id="KW-1185">Reference proteome</keyword>
<dbReference type="InterPro" id="IPR043128">
    <property type="entry name" value="Rev_trsase/Diguanyl_cyclase"/>
</dbReference>
<accession>A0A225WFN7</accession>
<reference evidence="4" key="1">
    <citation type="submission" date="2017-03" db="EMBL/GenBank/DDBJ databases">
        <title>Phytopthora megakarya and P. palmivora, two closely related causual agents of cacao black pod achieved similar genome size and gene model numbers by different mechanisms.</title>
        <authorList>
            <person name="Ali S."/>
            <person name="Shao J."/>
            <person name="Larry D.J."/>
            <person name="Kronmiller B."/>
            <person name="Shen D."/>
            <person name="Strem M.D."/>
            <person name="Melnick R.L."/>
            <person name="Guiltinan M.J."/>
            <person name="Tyler B.M."/>
            <person name="Meinhardt L.W."/>
            <person name="Bailey B.A."/>
        </authorList>
    </citation>
    <scope>NUCLEOTIDE SEQUENCE [LARGE SCALE GENOMIC DNA]</scope>
    <source>
        <strain evidence="4">zdho120</strain>
    </source>
</reference>
<name>A0A225WFN7_9STRA</name>
<keyword evidence="3" id="KW-0808">Transferase</keyword>
<evidence type="ECO:0000259" key="2">
    <source>
        <dbReference type="Pfam" id="PF17919"/>
    </source>
</evidence>
<gene>
    <name evidence="3" type="ORF">PHMEG_00010640</name>
</gene>
<dbReference type="PANTHER" id="PTHR37984:SF5">
    <property type="entry name" value="PROTEIN NYNRIN-LIKE"/>
    <property type="match status" value="1"/>
</dbReference>
<evidence type="ECO:0000313" key="3">
    <source>
        <dbReference type="EMBL" id="OWZ15670.1"/>
    </source>
</evidence>
<dbReference type="SUPFAM" id="SSF56672">
    <property type="entry name" value="DNA/RNA polymerases"/>
    <property type="match status" value="1"/>
</dbReference>
<dbReference type="Gene3D" id="3.30.70.270">
    <property type="match status" value="2"/>
</dbReference>
<organism evidence="3 4">
    <name type="scientific">Phytophthora megakarya</name>
    <dbReference type="NCBI Taxonomy" id="4795"/>
    <lineage>
        <taxon>Eukaryota</taxon>
        <taxon>Sar</taxon>
        <taxon>Stramenopiles</taxon>
        <taxon>Oomycota</taxon>
        <taxon>Peronosporomycetes</taxon>
        <taxon>Peronosporales</taxon>
        <taxon>Peronosporaceae</taxon>
        <taxon>Phytophthora</taxon>
    </lineage>
</organism>
<dbReference type="Gene3D" id="3.10.10.10">
    <property type="entry name" value="HIV Type 1 Reverse Transcriptase, subunit A, domain 1"/>
    <property type="match status" value="1"/>
</dbReference>
<dbReference type="Proteomes" id="UP000198211">
    <property type="component" value="Unassembled WGS sequence"/>
</dbReference>
<feature type="domain" description="Reverse transcriptase/retrotransposon-derived protein RNase H-like" evidence="2">
    <location>
        <begin position="233"/>
        <end position="315"/>
    </location>
</feature>
<dbReference type="InterPro" id="IPR050951">
    <property type="entry name" value="Retrovirus_Pol_polyprotein"/>
</dbReference>
<keyword evidence="1" id="KW-0511">Multifunctional enzyme</keyword>
<keyword evidence="3" id="KW-0695">RNA-directed DNA polymerase</keyword>
<dbReference type="InterPro" id="IPR041577">
    <property type="entry name" value="RT_RNaseH_2"/>
</dbReference>
<dbReference type="GO" id="GO:0003964">
    <property type="term" value="F:RNA-directed DNA polymerase activity"/>
    <property type="evidence" value="ECO:0007669"/>
    <property type="project" value="UniProtKB-KW"/>
</dbReference>